<reference evidence="1" key="1">
    <citation type="submission" date="2021-01" db="EMBL/GenBank/DDBJ databases">
        <authorList>
            <person name="Lovell J.T."/>
            <person name="Bentley N."/>
            <person name="Bhattarai G."/>
            <person name="Jenkins J.W."/>
            <person name="Sreedasyam A."/>
            <person name="Alarcon Y."/>
            <person name="Bock C."/>
            <person name="Boston L."/>
            <person name="Carlson J."/>
            <person name="Cervantes K."/>
            <person name="Clermont K."/>
            <person name="Krom N."/>
            <person name="Kubenka K."/>
            <person name="Mamidi S."/>
            <person name="Mattison C."/>
            <person name="Monteros M."/>
            <person name="Pisani C."/>
            <person name="Plott C."/>
            <person name="Rajasekar S."/>
            <person name="Rhein H.S."/>
            <person name="Rohla C."/>
            <person name="Song M."/>
            <person name="Hilaire R.S."/>
            <person name="Shu S."/>
            <person name="Wells L."/>
            <person name="Wang X."/>
            <person name="Webber J."/>
            <person name="Heerema R.J."/>
            <person name="Klein P."/>
            <person name="Conner P."/>
            <person name="Grauke L."/>
            <person name="Grimwood J."/>
            <person name="Schmutz J."/>
            <person name="Randall J.J."/>
        </authorList>
    </citation>
    <scope>NUCLEOTIDE SEQUENCE</scope>
    <source>
        <tissue evidence="1">Leaf</tissue>
    </source>
</reference>
<dbReference type="Proteomes" id="UP000811246">
    <property type="component" value="Chromosome 13"/>
</dbReference>
<name>A0A922AI22_CARIL</name>
<sequence>MIHVYTKIPHSQGLFQRVAMVVSQHGSLGEHPHGCSLWKLNPAKNFPKWSSPDQCERNQFFPQFKIEDVKSINLY</sequence>
<evidence type="ECO:0000313" key="2">
    <source>
        <dbReference type="Proteomes" id="UP000811246"/>
    </source>
</evidence>
<organism evidence="1 2">
    <name type="scientific">Carya illinoinensis</name>
    <name type="common">Pecan</name>
    <dbReference type="NCBI Taxonomy" id="32201"/>
    <lineage>
        <taxon>Eukaryota</taxon>
        <taxon>Viridiplantae</taxon>
        <taxon>Streptophyta</taxon>
        <taxon>Embryophyta</taxon>
        <taxon>Tracheophyta</taxon>
        <taxon>Spermatophyta</taxon>
        <taxon>Magnoliopsida</taxon>
        <taxon>eudicotyledons</taxon>
        <taxon>Gunneridae</taxon>
        <taxon>Pentapetalae</taxon>
        <taxon>rosids</taxon>
        <taxon>fabids</taxon>
        <taxon>Fagales</taxon>
        <taxon>Juglandaceae</taxon>
        <taxon>Carya</taxon>
    </lineage>
</organism>
<dbReference type="AlphaFoldDB" id="A0A922AI22"/>
<evidence type="ECO:0000313" key="1">
    <source>
        <dbReference type="EMBL" id="KAG6682043.1"/>
    </source>
</evidence>
<comment type="caution">
    <text evidence="1">The sequence shown here is derived from an EMBL/GenBank/DDBJ whole genome shotgun (WGS) entry which is preliminary data.</text>
</comment>
<accession>A0A922AI22</accession>
<dbReference type="EMBL" id="CM031837">
    <property type="protein sequence ID" value="KAG6682043.1"/>
    <property type="molecule type" value="Genomic_DNA"/>
</dbReference>
<protein>
    <submittedName>
        <fullName evidence="1">Uncharacterized protein</fullName>
    </submittedName>
</protein>
<proteinExistence type="predicted"/>
<gene>
    <name evidence="1" type="ORF">I3842_13G119300</name>
</gene>